<sequence length="58" mass="6412">MTKNLPAFLLLIGTGVLLIYRSVITWEGNSIFLVLLAVVAILYAIGVYHHVQEIKNDG</sequence>
<keyword evidence="1" id="KW-1133">Transmembrane helix</keyword>
<protein>
    <submittedName>
        <fullName evidence="2">Uncharacterized protein</fullName>
    </submittedName>
</protein>
<evidence type="ECO:0000256" key="1">
    <source>
        <dbReference type="SAM" id="Phobius"/>
    </source>
</evidence>
<keyword evidence="1" id="KW-0812">Transmembrane</keyword>
<organism evidence="2">
    <name type="scientific">Proteinivorax tanatarense</name>
    <dbReference type="NCBI Taxonomy" id="1260629"/>
    <lineage>
        <taxon>Bacteria</taxon>
        <taxon>Bacillati</taxon>
        <taxon>Bacillota</taxon>
        <taxon>Clostridia</taxon>
        <taxon>Eubacteriales</taxon>
        <taxon>Proteinivoracaceae</taxon>
        <taxon>Proteinivorax</taxon>
    </lineage>
</organism>
<name>A0AAU7VKE7_9FIRM</name>
<feature type="transmembrane region" description="Helical" evidence="1">
    <location>
        <begin position="31"/>
        <end position="51"/>
    </location>
</feature>
<reference evidence="2" key="1">
    <citation type="journal article" date="2013" name="Extremophiles">
        <title>Proteinivorax tanatarense gen. nov., sp. nov., an anaerobic, haloalkaliphilic, proteolytic bacterium isolated from a decaying algal bloom, and proposal of Proteinivoraceae fam. nov.</title>
        <authorList>
            <person name="Kevbrin V."/>
            <person name="Boltyanskaya Y."/>
            <person name="Zhilina T."/>
            <person name="Kolganova T."/>
            <person name="Lavrentjeva E."/>
            <person name="Kuznetsov B."/>
        </authorList>
    </citation>
    <scope>NUCLEOTIDE SEQUENCE</scope>
    <source>
        <strain evidence="2">Z-910T</strain>
    </source>
</reference>
<keyword evidence="1" id="KW-0472">Membrane</keyword>
<dbReference type="EMBL" id="CP158367">
    <property type="protein sequence ID" value="XBX74576.1"/>
    <property type="molecule type" value="Genomic_DNA"/>
</dbReference>
<accession>A0AAU7VKE7</accession>
<dbReference type="RefSeq" id="WP_350343328.1">
    <property type="nucleotide sequence ID" value="NZ_CP158367.1"/>
</dbReference>
<dbReference type="AlphaFoldDB" id="A0AAU7VKE7"/>
<gene>
    <name evidence="2" type="ORF">PRVXT_002623</name>
</gene>
<proteinExistence type="predicted"/>
<reference evidence="2" key="2">
    <citation type="submission" date="2024-06" db="EMBL/GenBank/DDBJ databases">
        <authorList>
            <person name="Petrova K.O."/>
            <person name="Toshchakov S.V."/>
            <person name="Boltjanskaja Y.V."/>
            <person name="Kevbrin V."/>
        </authorList>
    </citation>
    <scope>NUCLEOTIDE SEQUENCE</scope>
    <source>
        <strain evidence="2">Z-910T</strain>
    </source>
</reference>
<evidence type="ECO:0000313" key="2">
    <source>
        <dbReference type="EMBL" id="XBX74576.1"/>
    </source>
</evidence>